<accession>A0A6M5YSZ3</accession>
<feature type="region of interest" description="Disordered" evidence="1">
    <location>
        <begin position="214"/>
        <end position="320"/>
    </location>
</feature>
<dbReference type="Proteomes" id="UP000503447">
    <property type="component" value="Chromosome"/>
</dbReference>
<evidence type="ECO:0008006" key="4">
    <source>
        <dbReference type="Google" id="ProtNLM"/>
    </source>
</evidence>
<gene>
    <name evidence="2" type="ORF">FTUN_4683</name>
</gene>
<organism evidence="2 3">
    <name type="scientific">Frigoriglobus tundricola</name>
    <dbReference type="NCBI Taxonomy" id="2774151"/>
    <lineage>
        <taxon>Bacteria</taxon>
        <taxon>Pseudomonadati</taxon>
        <taxon>Planctomycetota</taxon>
        <taxon>Planctomycetia</taxon>
        <taxon>Gemmatales</taxon>
        <taxon>Gemmataceae</taxon>
        <taxon>Frigoriglobus</taxon>
    </lineage>
</organism>
<dbReference type="KEGG" id="ftj:FTUN_4683"/>
<proteinExistence type="predicted"/>
<protein>
    <recommendedName>
        <fullName evidence="4">Protein kinase domain-containing protein</fullName>
    </recommendedName>
</protein>
<reference evidence="3" key="1">
    <citation type="submission" date="2020-05" db="EMBL/GenBank/DDBJ databases">
        <title>Frigoriglobus tundricola gen. nov., sp. nov., a psychrotolerant cellulolytic planctomycete of the family Gemmataceae with two divergent copies of 16S rRNA gene.</title>
        <authorList>
            <person name="Kulichevskaya I.S."/>
            <person name="Ivanova A.A."/>
            <person name="Naumoff D.G."/>
            <person name="Beletsky A.V."/>
            <person name="Rijpstra W.I.C."/>
            <person name="Sinninghe Damste J.S."/>
            <person name="Mardanov A.V."/>
            <person name="Ravin N.V."/>
            <person name="Dedysh S.N."/>
        </authorList>
    </citation>
    <scope>NUCLEOTIDE SEQUENCE [LARGE SCALE GENOMIC DNA]</scope>
    <source>
        <strain evidence="3">PL17</strain>
    </source>
</reference>
<dbReference type="RefSeq" id="WP_171472560.1">
    <property type="nucleotide sequence ID" value="NZ_CP053452.2"/>
</dbReference>
<dbReference type="SUPFAM" id="SSF56112">
    <property type="entry name" value="Protein kinase-like (PK-like)"/>
    <property type="match status" value="1"/>
</dbReference>
<name>A0A6M5YSZ3_9BACT</name>
<evidence type="ECO:0000313" key="3">
    <source>
        <dbReference type="Proteomes" id="UP000503447"/>
    </source>
</evidence>
<dbReference type="Gene3D" id="1.10.510.10">
    <property type="entry name" value="Transferase(Phosphotransferase) domain 1"/>
    <property type="match status" value="1"/>
</dbReference>
<keyword evidence="3" id="KW-1185">Reference proteome</keyword>
<evidence type="ECO:0000313" key="2">
    <source>
        <dbReference type="EMBL" id="QJW97118.1"/>
    </source>
</evidence>
<sequence length="320" mass="34537">MPLPPGANIADAAALADELARFRIVDVNRLAGLLTEFTGGRAADLADFLVRRGALTPFQAERAQAGEVRSLVLGPYRLTGGPERGTFGPMFTATHASKPGPFSVCVLPLRSLWGARQAKQLARTLSAALTHPTVAPLVDVDSANGLHYLVWAAAASERLSDRVRASGPLPAGEAAALLGHLANALAACHGSGVVHGALTPAPLRSPRTGCPGCSNSGPAPSWLKPSRTTRRCSTRYRRRPHRRTCWRTPHRSWPPNRPRRHRPPTSTPWARWGTSRSPVCHRTRTRRWPTGSARSGPGRRRRPRSSARTSPPNWPPCSNG</sequence>
<evidence type="ECO:0000256" key="1">
    <source>
        <dbReference type="SAM" id="MobiDB-lite"/>
    </source>
</evidence>
<dbReference type="EMBL" id="CP053452">
    <property type="protein sequence ID" value="QJW97118.1"/>
    <property type="molecule type" value="Genomic_DNA"/>
</dbReference>
<dbReference type="InterPro" id="IPR011009">
    <property type="entry name" value="Kinase-like_dom_sf"/>
</dbReference>
<feature type="compositionally biased region" description="Basic residues" evidence="1">
    <location>
        <begin position="227"/>
        <end position="250"/>
    </location>
</feature>
<dbReference type="AlphaFoldDB" id="A0A6M5YSZ3"/>